<keyword evidence="4" id="KW-1185">Reference proteome</keyword>
<evidence type="ECO:0000313" key="4">
    <source>
        <dbReference type="Proteomes" id="UP000235945"/>
    </source>
</evidence>
<evidence type="ECO:0000313" key="5">
    <source>
        <dbReference type="Proteomes" id="UP000528608"/>
    </source>
</evidence>
<organism evidence="3 4">
    <name type="scientific">Streptomyces eurocidicus</name>
    <name type="common">Streptoverticillium eurocidicus</name>
    <dbReference type="NCBI Taxonomy" id="66423"/>
    <lineage>
        <taxon>Bacteria</taxon>
        <taxon>Bacillati</taxon>
        <taxon>Actinomycetota</taxon>
        <taxon>Actinomycetes</taxon>
        <taxon>Kitasatosporales</taxon>
        <taxon>Streptomycetaceae</taxon>
        <taxon>Streptomyces</taxon>
    </lineage>
</organism>
<dbReference type="Proteomes" id="UP000235945">
    <property type="component" value="Unassembled WGS sequence"/>
</dbReference>
<dbReference type="RefSeq" id="WP_146045437.1">
    <property type="nucleotide sequence ID" value="NZ_JACHJF010000032.1"/>
</dbReference>
<comment type="caution">
    <text evidence="3">The sequence shown here is derived from an EMBL/GenBank/DDBJ whole genome shotgun (WGS) entry which is preliminary data.</text>
</comment>
<dbReference type="OrthoDB" id="4190383at2"/>
<name>A0A2N8NZ49_STREU</name>
<proteinExistence type="predicted"/>
<dbReference type="AlphaFoldDB" id="A0A2N8NZ49"/>
<dbReference type="Proteomes" id="UP000528608">
    <property type="component" value="Unassembled WGS sequence"/>
</dbReference>
<evidence type="ECO:0000256" key="1">
    <source>
        <dbReference type="SAM" id="MobiDB-lite"/>
    </source>
</evidence>
<dbReference type="EMBL" id="JACHJF010000032">
    <property type="protein sequence ID" value="MBB5122738.1"/>
    <property type="molecule type" value="Genomic_DNA"/>
</dbReference>
<sequence>MDNPTSWPDPQSQANIETLTAWWEQQRDAALAQARYYDELLESARDFQTHKDLHRALQDGPVCHTGLTIPRTAPPGGASQAEPDPDPEQVLGLIAQDPRRLWKADDVRTALGRHAIKPVRTCLKNLTAQGRLEETRSKARHVLYRLPAPSTA</sequence>
<dbReference type="EMBL" id="LGUI01000002">
    <property type="protein sequence ID" value="PNE34046.1"/>
    <property type="molecule type" value="Genomic_DNA"/>
</dbReference>
<feature type="region of interest" description="Disordered" evidence="1">
    <location>
        <begin position="64"/>
        <end position="88"/>
    </location>
</feature>
<reference evidence="3" key="1">
    <citation type="submission" date="2015-07" db="EMBL/GenBank/DDBJ databases">
        <authorList>
            <person name="Noorani M."/>
        </authorList>
    </citation>
    <scope>NUCLEOTIDE SEQUENCE [LARGE SCALE GENOMIC DNA]</scope>
    <source>
        <strain evidence="3">ATCC 27428</strain>
    </source>
</reference>
<reference evidence="2 5" key="3">
    <citation type="submission" date="2020-08" db="EMBL/GenBank/DDBJ databases">
        <title>Genomic Encyclopedia of Type Strains, Phase III (KMG-III): the genomes of soil and plant-associated and newly described type strains.</title>
        <authorList>
            <person name="Whitman W."/>
        </authorList>
    </citation>
    <scope>NUCLEOTIDE SEQUENCE [LARGE SCALE GENOMIC DNA]</scope>
    <source>
        <strain evidence="2 5">CECT 3259</strain>
    </source>
</reference>
<accession>A0A2N8NZ49</accession>
<protein>
    <submittedName>
        <fullName evidence="3">Uncharacterized protein</fullName>
    </submittedName>
</protein>
<evidence type="ECO:0000313" key="2">
    <source>
        <dbReference type="EMBL" id="MBB5122738.1"/>
    </source>
</evidence>
<reference evidence="4" key="2">
    <citation type="submission" date="2015-07" db="EMBL/GenBank/DDBJ databases">
        <authorList>
            <person name="Graham D.E."/>
            <person name="Giannone R.J."/>
            <person name="Gulvik C.A."/>
            <person name="Hettich R.L."/>
            <person name="Klingeman D.M."/>
            <person name="Mahan K.M."/>
            <person name="Parry R.J."/>
            <person name="Spain J.C."/>
        </authorList>
    </citation>
    <scope>NUCLEOTIDE SEQUENCE [LARGE SCALE GENOMIC DNA]</scope>
    <source>
        <strain evidence="4">ATCC 27428</strain>
    </source>
</reference>
<evidence type="ECO:0000313" key="3">
    <source>
        <dbReference type="EMBL" id="PNE34046.1"/>
    </source>
</evidence>
<gene>
    <name evidence="3" type="ORF">AF335_05035</name>
    <name evidence="2" type="ORF">FHS36_006212</name>
</gene>